<accession>A0A4Z2HBM0</accession>
<proteinExistence type="predicted"/>
<feature type="compositionally biased region" description="Polar residues" evidence="1">
    <location>
        <begin position="98"/>
        <end position="112"/>
    </location>
</feature>
<dbReference type="EMBL" id="SRLO01000288">
    <property type="protein sequence ID" value="TNN62665.1"/>
    <property type="molecule type" value="Genomic_DNA"/>
</dbReference>
<evidence type="ECO:0000313" key="3">
    <source>
        <dbReference type="Proteomes" id="UP000314294"/>
    </source>
</evidence>
<name>A0A4Z2HBM0_9TELE</name>
<evidence type="ECO:0000256" key="1">
    <source>
        <dbReference type="SAM" id="MobiDB-lite"/>
    </source>
</evidence>
<sequence>MVWPGSCRIPVPRAATGTDCGPGVLPWQPLMGLALPGTRAELGVGPGGSGRIAGAGVFLRAIELLRDYKLFKASVGFIPRGSEEVISVESKRELDESNAASAQHKQPTGAHS</sequence>
<organism evidence="2 3">
    <name type="scientific">Liparis tanakae</name>
    <name type="common">Tanaka's snailfish</name>
    <dbReference type="NCBI Taxonomy" id="230148"/>
    <lineage>
        <taxon>Eukaryota</taxon>
        <taxon>Metazoa</taxon>
        <taxon>Chordata</taxon>
        <taxon>Craniata</taxon>
        <taxon>Vertebrata</taxon>
        <taxon>Euteleostomi</taxon>
        <taxon>Actinopterygii</taxon>
        <taxon>Neopterygii</taxon>
        <taxon>Teleostei</taxon>
        <taxon>Neoteleostei</taxon>
        <taxon>Acanthomorphata</taxon>
        <taxon>Eupercaria</taxon>
        <taxon>Perciformes</taxon>
        <taxon>Cottioidei</taxon>
        <taxon>Cottales</taxon>
        <taxon>Liparidae</taxon>
        <taxon>Liparis</taxon>
    </lineage>
</organism>
<comment type="caution">
    <text evidence="2">The sequence shown here is derived from an EMBL/GenBank/DDBJ whole genome shotgun (WGS) entry which is preliminary data.</text>
</comment>
<dbReference type="AlphaFoldDB" id="A0A4Z2HBM0"/>
<evidence type="ECO:0000313" key="2">
    <source>
        <dbReference type="EMBL" id="TNN62665.1"/>
    </source>
</evidence>
<dbReference type="Proteomes" id="UP000314294">
    <property type="component" value="Unassembled WGS sequence"/>
</dbReference>
<protein>
    <submittedName>
        <fullName evidence="2">Uncharacterized protein</fullName>
    </submittedName>
</protein>
<reference evidence="2 3" key="1">
    <citation type="submission" date="2019-03" db="EMBL/GenBank/DDBJ databases">
        <title>First draft genome of Liparis tanakae, snailfish: a comprehensive survey of snailfish specific genes.</title>
        <authorList>
            <person name="Kim W."/>
            <person name="Song I."/>
            <person name="Jeong J.-H."/>
            <person name="Kim D."/>
            <person name="Kim S."/>
            <person name="Ryu S."/>
            <person name="Song J.Y."/>
            <person name="Lee S.K."/>
        </authorList>
    </citation>
    <scope>NUCLEOTIDE SEQUENCE [LARGE SCALE GENOMIC DNA]</scope>
    <source>
        <tissue evidence="2">Muscle</tissue>
    </source>
</reference>
<gene>
    <name evidence="2" type="ORF">EYF80_027106</name>
</gene>
<keyword evidence="3" id="KW-1185">Reference proteome</keyword>
<feature type="region of interest" description="Disordered" evidence="1">
    <location>
        <begin position="89"/>
        <end position="112"/>
    </location>
</feature>